<evidence type="ECO:0000259" key="2">
    <source>
        <dbReference type="Pfam" id="PF18962"/>
    </source>
</evidence>
<evidence type="ECO:0000313" key="3">
    <source>
        <dbReference type="EMBL" id="MFC3757215.1"/>
    </source>
</evidence>
<protein>
    <submittedName>
        <fullName evidence="3">T9SS type A sorting domain-containing protein</fullName>
    </submittedName>
</protein>
<evidence type="ECO:0000313" key="4">
    <source>
        <dbReference type="Proteomes" id="UP001595735"/>
    </source>
</evidence>
<reference evidence="4" key="1">
    <citation type="journal article" date="2019" name="Int. J. Syst. Evol. Microbiol.">
        <title>The Global Catalogue of Microorganisms (GCM) 10K type strain sequencing project: providing services to taxonomists for standard genome sequencing and annotation.</title>
        <authorList>
            <consortium name="The Broad Institute Genomics Platform"/>
            <consortium name="The Broad Institute Genome Sequencing Center for Infectious Disease"/>
            <person name="Wu L."/>
            <person name="Ma J."/>
        </authorList>
    </citation>
    <scope>NUCLEOTIDE SEQUENCE [LARGE SCALE GENOMIC DNA]</scope>
    <source>
        <strain evidence="4">CECT 7798</strain>
    </source>
</reference>
<dbReference type="NCBIfam" id="TIGR04183">
    <property type="entry name" value="Por_Secre_tail"/>
    <property type="match status" value="1"/>
</dbReference>
<keyword evidence="1" id="KW-0732">Signal</keyword>
<dbReference type="Pfam" id="PF18962">
    <property type="entry name" value="Por_Secre_tail"/>
    <property type="match status" value="1"/>
</dbReference>
<keyword evidence="4" id="KW-1185">Reference proteome</keyword>
<dbReference type="Proteomes" id="UP001595735">
    <property type="component" value="Unassembled WGS sequence"/>
</dbReference>
<gene>
    <name evidence="3" type="ORF">ACFONJ_14660</name>
</gene>
<name>A0ABV7XZW2_9FLAO</name>
<feature type="domain" description="Secretion system C-terminal sorting" evidence="2">
    <location>
        <begin position="196"/>
        <end position="261"/>
    </location>
</feature>
<dbReference type="InterPro" id="IPR026444">
    <property type="entry name" value="Secre_tail"/>
</dbReference>
<dbReference type="RefSeq" id="WP_290298275.1">
    <property type="nucleotide sequence ID" value="NZ_JAUFQR010000001.1"/>
</dbReference>
<organism evidence="3 4">
    <name type="scientific">Chryseobacterium tructae</name>
    <dbReference type="NCBI Taxonomy" id="1037380"/>
    <lineage>
        <taxon>Bacteria</taxon>
        <taxon>Pseudomonadati</taxon>
        <taxon>Bacteroidota</taxon>
        <taxon>Flavobacteriia</taxon>
        <taxon>Flavobacteriales</taxon>
        <taxon>Weeksellaceae</taxon>
        <taxon>Chryseobacterium group</taxon>
        <taxon>Chryseobacterium</taxon>
    </lineage>
</organism>
<evidence type="ECO:0000256" key="1">
    <source>
        <dbReference type="ARBA" id="ARBA00022729"/>
    </source>
</evidence>
<comment type="caution">
    <text evidence="3">The sequence shown here is derived from an EMBL/GenBank/DDBJ whole genome shotgun (WGS) entry which is preliminary data.</text>
</comment>
<accession>A0ABV7XZW2</accession>
<sequence>MKKMMLSAAIAVAGIMFGQQITLQHSFSTGEKAFAFAKGNDMFYITRETGNSLKIYNSNFVLIKTATFSLPTGYTLDIWYDSEQYPYAISKHIFNTDDNLEFLIAAKASSATSPAGVHTKLLLVNENGVVLKDFTPNTSVSFSGTYNVFHDAVSNTNKIIIENWDNNNDQVYDVFGLPTSVLAAKEIQNTTKLAAFPIPTSKTLTISNPGNGSNKVEVYDMTGKIVLNKLFGSSENTFSIDVENLTKGTYFYKIGDVSAKFIKN</sequence>
<dbReference type="EMBL" id="JBHRYO010000002">
    <property type="protein sequence ID" value="MFC3757215.1"/>
    <property type="molecule type" value="Genomic_DNA"/>
</dbReference>
<proteinExistence type="predicted"/>